<feature type="transmembrane region" description="Helical" evidence="2">
    <location>
        <begin position="114"/>
        <end position="132"/>
    </location>
</feature>
<proteinExistence type="inferred from homology"/>
<organism evidence="4 5">
    <name type="scientific">Pedococcus dokdonensis</name>
    <dbReference type="NCBI Taxonomy" id="443156"/>
    <lineage>
        <taxon>Bacteria</taxon>
        <taxon>Bacillati</taxon>
        <taxon>Actinomycetota</taxon>
        <taxon>Actinomycetes</taxon>
        <taxon>Micrococcales</taxon>
        <taxon>Intrasporangiaceae</taxon>
        <taxon>Pedococcus</taxon>
    </lineage>
</organism>
<feature type="domain" description="EamA" evidence="3">
    <location>
        <begin position="4"/>
        <end position="131"/>
    </location>
</feature>
<reference evidence="5" key="1">
    <citation type="submission" date="2016-10" db="EMBL/GenBank/DDBJ databases">
        <authorList>
            <person name="Varghese N."/>
            <person name="Submissions S."/>
        </authorList>
    </citation>
    <scope>NUCLEOTIDE SEQUENCE [LARGE SCALE GENOMIC DNA]</scope>
    <source>
        <strain evidence="5">DSM 22329</strain>
    </source>
</reference>
<evidence type="ECO:0000313" key="4">
    <source>
        <dbReference type="EMBL" id="SDO87891.1"/>
    </source>
</evidence>
<dbReference type="OrthoDB" id="68076at2"/>
<dbReference type="PANTHER" id="PTHR22911:SF137">
    <property type="entry name" value="SOLUTE CARRIER FAMILY 35 MEMBER G2-RELATED"/>
    <property type="match status" value="1"/>
</dbReference>
<keyword evidence="2" id="KW-0472">Membrane</keyword>
<dbReference type="RefSeq" id="WP_091781872.1">
    <property type="nucleotide sequence ID" value="NZ_LT629711.1"/>
</dbReference>
<feature type="transmembrane region" description="Helical" evidence="2">
    <location>
        <begin position="173"/>
        <end position="191"/>
    </location>
</feature>
<keyword evidence="5" id="KW-1185">Reference proteome</keyword>
<sequence>MLSLLALASSACWGTSDFFAGLFSRRRPAVAVVGWTQSLAFLVLCVAVAVRWDSITWSGWPAWSVAAGATGITGLLCFYTALSTGTMGVVAPIAALGVAVPVLLGVAGGEAPSPWTWVGILVAVVGVTLASGPELSGDVSVRPVVLAGVAAVAFGLCLYCIDRGARSSTLMTLWGMRLTSLVVFVTIAVVARSVGGVVAREVPVLLAIGCGDMLANVLFGVASSRGEVSVASVLASLYPVVTILLARLVLGERLRLIQQVGAVLSLAGAAIIAF</sequence>
<comment type="similarity">
    <text evidence="1">Belongs to the EamA transporter family.</text>
</comment>
<dbReference type="Proteomes" id="UP000199077">
    <property type="component" value="Chromosome I"/>
</dbReference>
<dbReference type="SUPFAM" id="SSF103481">
    <property type="entry name" value="Multidrug resistance efflux transporter EmrE"/>
    <property type="match status" value="2"/>
</dbReference>
<dbReference type="STRING" id="443156.SAMN04489867_0832"/>
<feature type="transmembrane region" description="Helical" evidence="2">
    <location>
        <begin position="203"/>
        <end position="221"/>
    </location>
</feature>
<dbReference type="InterPro" id="IPR037185">
    <property type="entry name" value="EmrE-like"/>
</dbReference>
<feature type="transmembrane region" description="Helical" evidence="2">
    <location>
        <begin position="228"/>
        <end position="250"/>
    </location>
</feature>
<feature type="domain" description="EamA" evidence="3">
    <location>
        <begin position="144"/>
        <end position="273"/>
    </location>
</feature>
<dbReference type="PANTHER" id="PTHR22911">
    <property type="entry name" value="ACYL-MALONYL CONDENSING ENZYME-RELATED"/>
    <property type="match status" value="1"/>
</dbReference>
<evidence type="ECO:0000256" key="2">
    <source>
        <dbReference type="SAM" id="Phobius"/>
    </source>
</evidence>
<keyword evidence="2" id="KW-0812">Transmembrane</keyword>
<evidence type="ECO:0000313" key="5">
    <source>
        <dbReference type="Proteomes" id="UP000199077"/>
    </source>
</evidence>
<dbReference type="InterPro" id="IPR000620">
    <property type="entry name" value="EamA_dom"/>
</dbReference>
<dbReference type="GO" id="GO:0016020">
    <property type="term" value="C:membrane"/>
    <property type="evidence" value="ECO:0007669"/>
    <property type="project" value="InterPro"/>
</dbReference>
<feature type="transmembrane region" description="Helical" evidence="2">
    <location>
        <begin position="88"/>
        <end position="107"/>
    </location>
</feature>
<dbReference type="EMBL" id="LT629711">
    <property type="protein sequence ID" value="SDO87891.1"/>
    <property type="molecule type" value="Genomic_DNA"/>
</dbReference>
<feature type="transmembrane region" description="Helical" evidence="2">
    <location>
        <begin position="144"/>
        <end position="161"/>
    </location>
</feature>
<gene>
    <name evidence="4" type="ORF">SAMN04489867_0832</name>
</gene>
<dbReference type="Pfam" id="PF00892">
    <property type="entry name" value="EamA"/>
    <property type="match status" value="2"/>
</dbReference>
<dbReference type="AlphaFoldDB" id="A0A1H0N5K7"/>
<protein>
    <submittedName>
        <fullName evidence="4">EamA-like transporter family protein</fullName>
    </submittedName>
</protein>
<name>A0A1H0N5K7_9MICO</name>
<feature type="transmembrane region" description="Helical" evidence="2">
    <location>
        <begin position="62"/>
        <end position="82"/>
    </location>
</feature>
<feature type="transmembrane region" description="Helical" evidence="2">
    <location>
        <begin position="30"/>
        <end position="50"/>
    </location>
</feature>
<evidence type="ECO:0000256" key="1">
    <source>
        <dbReference type="ARBA" id="ARBA00007362"/>
    </source>
</evidence>
<evidence type="ECO:0000259" key="3">
    <source>
        <dbReference type="Pfam" id="PF00892"/>
    </source>
</evidence>
<keyword evidence="2" id="KW-1133">Transmembrane helix</keyword>
<accession>A0A1H0N5K7</accession>